<reference evidence="4" key="1">
    <citation type="submission" date="2015-11" db="EMBL/GenBank/DDBJ databases">
        <authorList>
            <person name="Varghese N."/>
        </authorList>
    </citation>
    <scope>NUCLEOTIDE SEQUENCE [LARGE SCALE GENOMIC DNA]</scope>
    <source>
        <strain evidence="4">DSM 45899</strain>
    </source>
</reference>
<dbReference type="SUPFAM" id="SSF51735">
    <property type="entry name" value="NAD(P)-binding Rossmann-fold domains"/>
    <property type="match status" value="1"/>
</dbReference>
<gene>
    <name evidence="3" type="ORF">Ga0074812_102283</name>
</gene>
<dbReference type="InterPro" id="IPR019665">
    <property type="entry name" value="OxRdtase/DH_put_Rossmann_dom"/>
</dbReference>
<dbReference type="PANTHER" id="PTHR40459:SF1">
    <property type="entry name" value="CONSERVED HYPOTHETICAL ALANINE AND LEUCINE RICH PROTEIN"/>
    <property type="match status" value="1"/>
</dbReference>
<dbReference type="AlphaFoldDB" id="A0A0S4QFF1"/>
<evidence type="ECO:0000313" key="3">
    <source>
        <dbReference type="EMBL" id="CUU54277.1"/>
    </source>
</evidence>
<dbReference type="Gene3D" id="1.10.1040.20">
    <property type="entry name" value="ProC-like, C-terminal domain"/>
    <property type="match status" value="1"/>
</dbReference>
<evidence type="ECO:0000259" key="1">
    <source>
        <dbReference type="Pfam" id="PF10727"/>
    </source>
</evidence>
<organism evidence="3 4">
    <name type="scientific">Parafrankia irregularis</name>
    <dbReference type="NCBI Taxonomy" id="795642"/>
    <lineage>
        <taxon>Bacteria</taxon>
        <taxon>Bacillati</taxon>
        <taxon>Actinomycetota</taxon>
        <taxon>Actinomycetes</taxon>
        <taxon>Frankiales</taxon>
        <taxon>Frankiaceae</taxon>
        <taxon>Parafrankia</taxon>
    </lineage>
</organism>
<dbReference type="InterPro" id="IPR037108">
    <property type="entry name" value="TM1727-like_C_sf"/>
</dbReference>
<evidence type="ECO:0000313" key="4">
    <source>
        <dbReference type="Proteomes" id="UP000198802"/>
    </source>
</evidence>
<feature type="domain" description="Putative oxidoreductase/dehydrogenase Rossmann-like" evidence="1">
    <location>
        <begin position="14"/>
        <end position="140"/>
    </location>
</feature>
<dbReference type="Pfam" id="PF10728">
    <property type="entry name" value="DUF2520"/>
    <property type="match status" value="1"/>
</dbReference>
<evidence type="ECO:0000259" key="2">
    <source>
        <dbReference type="Pfam" id="PF10728"/>
    </source>
</evidence>
<sequence length="318" mass="31758">MEHTCAAVPAAGQSAAGLSAAGLSIAIVGPGRAGAAVGRALVAAGHQVRALHSRTRAGRDRAAALFPAAEVCATPAEAAARADVVLLGVPDDSIEQTAGRIAPGVARTPAVLVAHLSGRHGIAPLAPAAAVGARPAAIHPIMTLTGAATDPDRLVGATFGVTTAPGDEDTAGLVRHLVEGIGGRVAVIPEERRASYHAALVLGGNFLATLVTAAGQLLAAAGVPDPAEALGPLLRMSLDNALAHGEDAMTGPVRRGDVGTVTAQWSELTRRDPHLADAYGALAVLTADRLERSGLLPARTAAALRAGVARPDDRPHGP</sequence>
<dbReference type="PANTHER" id="PTHR40459">
    <property type="entry name" value="CONSERVED HYPOTHETICAL ALANINE AND LEUCINE RICH PROTEIN"/>
    <property type="match status" value="1"/>
</dbReference>
<dbReference type="EMBL" id="FAOZ01000002">
    <property type="protein sequence ID" value="CUU54277.1"/>
    <property type="molecule type" value="Genomic_DNA"/>
</dbReference>
<dbReference type="InterPro" id="IPR008927">
    <property type="entry name" value="6-PGluconate_DH-like_C_sf"/>
</dbReference>
<feature type="domain" description="DUF2520" evidence="2">
    <location>
        <begin position="166"/>
        <end position="283"/>
    </location>
</feature>
<dbReference type="InterPro" id="IPR036291">
    <property type="entry name" value="NAD(P)-bd_dom_sf"/>
</dbReference>
<dbReference type="InterPro" id="IPR018931">
    <property type="entry name" value="DUF2520"/>
</dbReference>
<proteinExistence type="predicted"/>
<dbReference type="Proteomes" id="UP000198802">
    <property type="component" value="Unassembled WGS sequence"/>
</dbReference>
<dbReference type="SUPFAM" id="SSF48179">
    <property type="entry name" value="6-phosphogluconate dehydrogenase C-terminal domain-like"/>
    <property type="match status" value="1"/>
</dbReference>
<name>A0A0S4QFF1_9ACTN</name>
<dbReference type="Gene3D" id="3.40.50.720">
    <property type="entry name" value="NAD(P)-binding Rossmann-like Domain"/>
    <property type="match status" value="1"/>
</dbReference>
<protein>
    <submittedName>
        <fullName evidence="3">Predicted oxidoreductase, contains short-chain dehydrogenase (SDR) and DUF2520 domains</fullName>
    </submittedName>
</protein>
<dbReference type="RefSeq" id="WP_091271627.1">
    <property type="nucleotide sequence ID" value="NZ_FAOZ01000002.1"/>
</dbReference>
<accession>A0A0S4QFF1</accession>
<dbReference type="Pfam" id="PF10727">
    <property type="entry name" value="Rossmann-like"/>
    <property type="match status" value="1"/>
</dbReference>
<keyword evidence="4" id="KW-1185">Reference proteome</keyword>